<dbReference type="OrthoDB" id="7342392at2"/>
<comment type="caution">
    <text evidence="2">The sequence shown here is derived from an EMBL/GenBank/DDBJ whole genome shotgun (WGS) entry which is preliminary data.</text>
</comment>
<dbReference type="AlphaFoldDB" id="K2P8W0"/>
<keyword evidence="3" id="KW-1185">Reference proteome</keyword>
<gene>
    <name evidence="2" type="ORF">NA8A_06323</name>
</gene>
<evidence type="ECO:0000313" key="3">
    <source>
        <dbReference type="Proteomes" id="UP000007374"/>
    </source>
</evidence>
<protein>
    <submittedName>
        <fullName evidence="2">Pyrimidine reductase (Dihydrofolate reductase family) protein</fullName>
    </submittedName>
</protein>
<evidence type="ECO:0000259" key="1">
    <source>
        <dbReference type="Pfam" id="PF01872"/>
    </source>
</evidence>
<dbReference type="InterPro" id="IPR024072">
    <property type="entry name" value="DHFR-like_dom_sf"/>
</dbReference>
<accession>K2P8W0</accession>
<sequence>MSKVIIWNLVSLDGYFEGEKKWDLDFHNHGWGEELEKLSKGFGASAACLVFGRITYEGMRDYWTTAEESEIKTFMNALPKLVASRTLNQANWNNTRITDRIVEEIRIEKQKAEPGKDIYIFGSADLSDSLLEAEIVDEVMLALVPGQLGKGTPFFKKREHTRMFRLLEANPLKNGTLVLRYEPARQD</sequence>
<evidence type="ECO:0000313" key="2">
    <source>
        <dbReference type="EMBL" id="EKF43626.1"/>
    </source>
</evidence>
<dbReference type="RefSeq" id="WP_009449828.1">
    <property type="nucleotide sequence ID" value="NZ_AMSI01000003.1"/>
</dbReference>
<dbReference type="EMBL" id="AMSI01000003">
    <property type="protein sequence ID" value="EKF43626.1"/>
    <property type="molecule type" value="Genomic_DNA"/>
</dbReference>
<dbReference type="InterPro" id="IPR002734">
    <property type="entry name" value="RibDG_C"/>
</dbReference>
<dbReference type="Gene3D" id="3.40.430.10">
    <property type="entry name" value="Dihydrofolate Reductase, subunit A"/>
    <property type="match status" value="1"/>
</dbReference>
<dbReference type="SUPFAM" id="SSF53597">
    <property type="entry name" value="Dihydrofolate reductase-like"/>
    <property type="match status" value="1"/>
</dbReference>
<feature type="domain" description="Bacterial bifunctional deaminase-reductase C-terminal" evidence="1">
    <location>
        <begin position="3"/>
        <end position="177"/>
    </location>
</feature>
<dbReference type="eggNOG" id="COG0262">
    <property type="taxonomic scope" value="Bacteria"/>
</dbReference>
<dbReference type="STRING" id="721133.SAMN05216176_10138"/>
<proteinExistence type="predicted"/>
<dbReference type="Pfam" id="PF01872">
    <property type="entry name" value="RibD_C"/>
    <property type="match status" value="1"/>
</dbReference>
<dbReference type="PATRIC" id="fig|1231190.3.peg.1334"/>
<name>K2P8W0_9HYPH</name>
<dbReference type="GO" id="GO:0008703">
    <property type="term" value="F:5-amino-6-(5-phosphoribosylamino)uracil reductase activity"/>
    <property type="evidence" value="ECO:0007669"/>
    <property type="project" value="InterPro"/>
</dbReference>
<organism evidence="2 3">
    <name type="scientific">Nitratireductor indicus C115</name>
    <dbReference type="NCBI Taxonomy" id="1231190"/>
    <lineage>
        <taxon>Bacteria</taxon>
        <taxon>Pseudomonadati</taxon>
        <taxon>Pseudomonadota</taxon>
        <taxon>Alphaproteobacteria</taxon>
        <taxon>Hyphomicrobiales</taxon>
        <taxon>Phyllobacteriaceae</taxon>
        <taxon>Nitratireductor</taxon>
    </lineage>
</organism>
<reference evidence="2 3" key="1">
    <citation type="journal article" date="2012" name="J. Bacteriol.">
        <title>Genome Sequence of Nitratireductor indicus Type Strain C115.</title>
        <authorList>
            <person name="Lai Q."/>
            <person name="Li G."/>
            <person name="Yu Z."/>
            <person name="Shao Z."/>
        </authorList>
    </citation>
    <scope>NUCLEOTIDE SEQUENCE [LARGE SCALE GENOMIC DNA]</scope>
    <source>
        <strain evidence="2 3">C115</strain>
    </source>
</reference>
<dbReference type="Proteomes" id="UP000007374">
    <property type="component" value="Unassembled WGS sequence"/>
</dbReference>
<dbReference type="GO" id="GO:0009231">
    <property type="term" value="P:riboflavin biosynthetic process"/>
    <property type="evidence" value="ECO:0007669"/>
    <property type="project" value="InterPro"/>
</dbReference>